<dbReference type="EMBL" id="QNUL01000012">
    <property type="protein sequence ID" value="REA60199.1"/>
    <property type="molecule type" value="Genomic_DNA"/>
</dbReference>
<sequence length="116" mass="13319">MLVKAWVIPLVCLDYEVRKEYIAKSLCVNRDKPKLKCNGKCYLAKKLAEASEQQERQAEHDYIASLIYQVMSSSNSYLFDSNLLTPFPSVNTVNYCYQSLFKSRLLIGSIFRPPLA</sequence>
<dbReference type="OrthoDB" id="980645at2"/>
<proteinExistence type="predicted"/>
<reference evidence="1 2" key="1">
    <citation type="submission" date="2018-07" db="EMBL/GenBank/DDBJ databases">
        <title>Dyadobacter roseus sp. nov., isolated from rose rhizosphere soil.</title>
        <authorList>
            <person name="Chen L."/>
        </authorList>
    </citation>
    <scope>NUCLEOTIDE SEQUENCE [LARGE SCALE GENOMIC DNA]</scope>
    <source>
        <strain evidence="1 2">RS19</strain>
    </source>
</reference>
<dbReference type="AlphaFoldDB" id="A0A3D8Y9L2"/>
<evidence type="ECO:0000313" key="2">
    <source>
        <dbReference type="Proteomes" id="UP000256373"/>
    </source>
</evidence>
<dbReference type="Proteomes" id="UP000256373">
    <property type="component" value="Unassembled WGS sequence"/>
</dbReference>
<keyword evidence="2" id="KW-1185">Reference proteome</keyword>
<comment type="caution">
    <text evidence="1">The sequence shown here is derived from an EMBL/GenBank/DDBJ whole genome shotgun (WGS) entry which is preliminary data.</text>
</comment>
<gene>
    <name evidence="1" type="ORF">DSL64_15735</name>
</gene>
<accession>A0A3D8Y9L2</accession>
<organism evidence="1 2">
    <name type="scientific">Dyadobacter luteus</name>
    <dbReference type="NCBI Taxonomy" id="2259619"/>
    <lineage>
        <taxon>Bacteria</taxon>
        <taxon>Pseudomonadati</taxon>
        <taxon>Bacteroidota</taxon>
        <taxon>Cytophagia</taxon>
        <taxon>Cytophagales</taxon>
        <taxon>Spirosomataceae</taxon>
        <taxon>Dyadobacter</taxon>
    </lineage>
</organism>
<protein>
    <submittedName>
        <fullName evidence="1">Uncharacterized protein</fullName>
    </submittedName>
</protein>
<name>A0A3D8Y9L2_9BACT</name>
<evidence type="ECO:0000313" key="1">
    <source>
        <dbReference type="EMBL" id="REA60199.1"/>
    </source>
</evidence>